<keyword evidence="3" id="KW-0862">Zinc</keyword>
<evidence type="ECO:0000259" key="6">
    <source>
        <dbReference type="PROSITE" id="PS50114"/>
    </source>
</evidence>
<feature type="compositionally biased region" description="Polar residues" evidence="5">
    <location>
        <begin position="259"/>
        <end position="270"/>
    </location>
</feature>
<dbReference type="EMBL" id="MCGE01000002">
    <property type="protein sequence ID" value="ORZ24534.1"/>
    <property type="molecule type" value="Genomic_DNA"/>
</dbReference>
<organism evidence="7 8">
    <name type="scientific">Absidia repens</name>
    <dbReference type="NCBI Taxonomy" id="90262"/>
    <lineage>
        <taxon>Eukaryota</taxon>
        <taxon>Fungi</taxon>
        <taxon>Fungi incertae sedis</taxon>
        <taxon>Mucoromycota</taxon>
        <taxon>Mucoromycotina</taxon>
        <taxon>Mucoromycetes</taxon>
        <taxon>Mucorales</taxon>
        <taxon>Cunninghamellaceae</taxon>
        <taxon>Absidia</taxon>
    </lineage>
</organism>
<proteinExistence type="predicted"/>
<feature type="region of interest" description="Disordered" evidence="5">
    <location>
        <begin position="182"/>
        <end position="280"/>
    </location>
</feature>
<dbReference type="AlphaFoldDB" id="A0A1X2IYX9"/>
<dbReference type="Gene3D" id="3.30.50.10">
    <property type="entry name" value="Erythroid Transcription Factor GATA-1, subunit A"/>
    <property type="match status" value="1"/>
</dbReference>
<sequence length="348" mass="38489">MLHTMTGQSRHDPERFVLPPISTLDEYIPNKNKKQNTSYNLLSPPNSFTPSTTSPSSFSSGHSPVMTQHPPSPPRIGFEKMDSPIYPVGANQETPISINNNNNNNNNSALHTISSDVDQVVQHAHSLCDNMIHYKPYLLSASSPTTSTTPQQHHHDELRPWMDDMIGKANQVLNSLLRLRKHQMASDTPSHTSPSARRSSEQHPSFTFTHPYQRSSSIPSSSSSNASSSSRITITKRDWPNTPTTQHHEHQHHYHHHNSSMGLPNTSIPSRQRKRGKRATFQGRCHSCNISETPEWRRGPDGARTLCNACGLHYAKLARKKVAAAAAAAADATGSSTSTSLDNHVPSM</sequence>
<dbReference type="InterPro" id="IPR013088">
    <property type="entry name" value="Znf_NHR/GATA"/>
</dbReference>
<evidence type="ECO:0000256" key="4">
    <source>
        <dbReference type="PROSITE-ProRule" id="PRU00094"/>
    </source>
</evidence>
<evidence type="ECO:0000256" key="1">
    <source>
        <dbReference type="ARBA" id="ARBA00022723"/>
    </source>
</evidence>
<dbReference type="Proteomes" id="UP000193560">
    <property type="component" value="Unassembled WGS sequence"/>
</dbReference>
<evidence type="ECO:0000256" key="3">
    <source>
        <dbReference type="ARBA" id="ARBA00022833"/>
    </source>
</evidence>
<dbReference type="PANTHER" id="PTHR45658:SF18">
    <property type="entry name" value="PROTEIN GAT2"/>
    <property type="match status" value="1"/>
</dbReference>
<dbReference type="GO" id="GO:0008270">
    <property type="term" value="F:zinc ion binding"/>
    <property type="evidence" value="ECO:0007669"/>
    <property type="project" value="UniProtKB-KW"/>
</dbReference>
<reference evidence="7 8" key="1">
    <citation type="submission" date="2016-07" db="EMBL/GenBank/DDBJ databases">
        <title>Pervasive Adenine N6-methylation of Active Genes in Fungi.</title>
        <authorList>
            <consortium name="DOE Joint Genome Institute"/>
            <person name="Mondo S.J."/>
            <person name="Dannebaum R.O."/>
            <person name="Kuo R.C."/>
            <person name="Labutti K."/>
            <person name="Haridas S."/>
            <person name="Kuo A."/>
            <person name="Salamov A."/>
            <person name="Ahrendt S.R."/>
            <person name="Lipzen A."/>
            <person name="Sullivan W."/>
            <person name="Andreopoulos W.B."/>
            <person name="Clum A."/>
            <person name="Lindquist E."/>
            <person name="Daum C."/>
            <person name="Ramamoorthy G.K."/>
            <person name="Gryganskyi A."/>
            <person name="Culley D."/>
            <person name="Magnuson J.K."/>
            <person name="James T.Y."/>
            <person name="O'Malley M.A."/>
            <person name="Stajich J.E."/>
            <person name="Spatafora J.W."/>
            <person name="Visel A."/>
            <person name="Grigoriev I.V."/>
        </authorList>
    </citation>
    <scope>NUCLEOTIDE SEQUENCE [LARGE SCALE GENOMIC DNA]</scope>
    <source>
        <strain evidence="7 8">NRRL 1336</strain>
    </source>
</reference>
<evidence type="ECO:0000313" key="7">
    <source>
        <dbReference type="EMBL" id="ORZ24534.1"/>
    </source>
</evidence>
<dbReference type="SMART" id="SM00401">
    <property type="entry name" value="ZnF_GATA"/>
    <property type="match status" value="1"/>
</dbReference>
<dbReference type="GO" id="GO:0043565">
    <property type="term" value="F:sequence-specific DNA binding"/>
    <property type="evidence" value="ECO:0007669"/>
    <property type="project" value="InterPro"/>
</dbReference>
<keyword evidence="2 4" id="KW-0863">Zinc-finger</keyword>
<keyword evidence="8" id="KW-1185">Reference proteome</keyword>
<evidence type="ECO:0000256" key="2">
    <source>
        <dbReference type="ARBA" id="ARBA00022771"/>
    </source>
</evidence>
<name>A0A1X2IYX9_9FUNG</name>
<feature type="compositionally biased region" description="Basic residues" evidence="5">
    <location>
        <begin position="249"/>
        <end position="258"/>
    </location>
</feature>
<dbReference type="InterPro" id="IPR000679">
    <property type="entry name" value="Znf_GATA"/>
</dbReference>
<feature type="compositionally biased region" description="Polar residues" evidence="5">
    <location>
        <begin position="185"/>
        <end position="214"/>
    </location>
</feature>
<dbReference type="OrthoDB" id="2162994at2759"/>
<dbReference type="PROSITE" id="PS50114">
    <property type="entry name" value="GATA_ZN_FINGER_2"/>
    <property type="match status" value="1"/>
</dbReference>
<dbReference type="InterPro" id="IPR051140">
    <property type="entry name" value="GATA_TF"/>
</dbReference>
<evidence type="ECO:0000256" key="5">
    <source>
        <dbReference type="SAM" id="MobiDB-lite"/>
    </source>
</evidence>
<protein>
    <recommendedName>
        <fullName evidence="6">GATA-type domain-containing protein</fullName>
    </recommendedName>
</protein>
<feature type="compositionally biased region" description="Low complexity" evidence="5">
    <location>
        <begin position="215"/>
        <end position="230"/>
    </location>
</feature>
<gene>
    <name evidence="7" type="ORF">BCR42DRAFT_403137</name>
</gene>
<evidence type="ECO:0000313" key="8">
    <source>
        <dbReference type="Proteomes" id="UP000193560"/>
    </source>
</evidence>
<feature type="domain" description="GATA-type" evidence="6">
    <location>
        <begin position="284"/>
        <end position="314"/>
    </location>
</feature>
<dbReference type="SUPFAM" id="SSF57716">
    <property type="entry name" value="Glucocorticoid receptor-like (DNA-binding domain)"/>
    <property type="match status" value="1"/>
</dbReference>
<keyword evidence="1" id="KW-0479">Metal-binding</keyword>
<dbReference type="Pfam" id="PF00320">
    <property type="entry name" value="GATA"/>
    <property type="match status" value="1"/>
</dbReference>
<dbReference type="GO" id="GO:0006355">
    <property type="term" value="P:regulation of DNA-templated transcription"/>
    <property type="evidence" value="ECO:0007669"/>
    <property type="project" value="InterPro"/>
</dbReference>
<dbReference type="PROSITE" id="PS00344">
    <property type="entry name" value="GATA_ZN_FINGER_1"/>
    <property type="match status" value="1"/>
</dbReference>
<comment type="caution">
    <text evidence="7">The sequence shown here is derived from an EMBL/GenBank/DDBJ whole genome shotgun (WGS) entry which is preliminary data.</text>
</comment>
<dbReference type="PANTHER" id="PTHR45658">
    <property type="entry name" value="GATA TRANSCRIPTION FACTOR"/>
    <property type="match status" value="1"/>
</dbReference>
<dbReference type="CDD" id="cd00202">
    <property type="entry name" value="ZnF_GATA"/>
    <property type="match status" value="1"/>
</dbReference>
<accession>A0A1X2IYX9</accession>
<feature type="compositionally biased region" description="Low complexity" evidence="5">
    <location>
        <begin position="40"/>
        <end position="60"/>
    </location>
</feature>
<feature type="region of interest" description="Disordered" evidence="5">
    <location>
        <begin position="27"/>
        <end position="75"/>
    </location>
</feature>
<dbReference type="STRING" id="90262.A0A1X2IYX9"/>